<dbReference type="SUPFAM" id="SSF52047">
    <property type="entry name" value="RNI-like"/>
    <property type="match status" value="1"/>
</dbReference>
<accession>A0AAT9G8X4</accession>
<dbReference type="EMBL" id="AP029170">
    <property type="protein sequence ID" value="BFD46176.1"/>
    <property type="molecule type" value="Genomic_DNA"/>
</dbReference>
<evidence type="ECO:0000313" key="2">
    <source>
        <dbReference type="EMBL" id="BFD46176.1"/>
    </source>
</evidence>
<protein>
    <submittedName>
        <fullName evidence="2">Uncharacterized protein</fullName>
    </submittedName>
</protein>
<evidence type="ECO:0000256" key="1">
    <source>
        <dbReference type="SAM" id="MobiDB-lite"/>
    </source>
</evidence>
<proteinExistence type="predicted"/>
<feature type="region of interest" description="Disordered" evidence="1">
    <location>
        <begin position="231"/>
        <end position="251"/>
    </location>
</feature>
<reference evidence="2" key="1">
    <citation type="submission" date="2024-01" db="EMBL/GenBank/DDBJ databases">
        <title>Sequencing the genomes of a sandfly, Sergentomyia squamirostris, and its two endosymbionts.</title>
        <authorList>
            <person name="Itokawa K."/>
            <person name="Sanjoba C."/>
        </authorList>
    </citation>
    <scope>NUCLEOTIDE SEQUENCE</scope>
    <source>
        <strain evidence="2">RiSSQ</strain>
    </source>
</reference>
<dbReference type="Gene3D" id="3.80.10.10">
    <property type="entry name" value="Ribonuclease Inhibitor"/>
    <property type="match status" value="1"/>
</dbReference>
<name>A0AAT9G8X4_9RICK</name>
<dbReference type="AlphaFoldDB" id="A0AAT9G8X4"/>
<dbReference type="InterPro" id="IPR032675">
    <property type="entry name" value="LRR_dom_sf"/>
</dbReference>
<organism evidence="2">
    <name type="scientific">Candidatus Tisiphia endosymbiont of Sergentomyia squamirostris</name>
    <dbReference type="NCBI Taxonomy" id="3113639"/>
    <lineage>
        <taxon>Bacteria</taxon>
        <taxon>Pseudomonadati</taxon>
        <taxon>Pseudomonadota</taxon>
        <taxon>Alphaproteobacteria</taxon>
        <taxon>Rickettsiales</taxon>
        <taxon>Rickettsiaceae</taxon>
        <taxon>Rickettsieae</taxon>
        <taxon>Candidatus Tisiphia</taxon>
    </lineage>
</organism>
<sequence>MPLTDFSPYLKNGVLDLNEEGYKFSGGKGGIRCFKDIFDIKRLAEFIQNTPNITAFKAVMWGIGEMGIDNFQLLMEAINDSKITDLNFENNSLNTEMAKAISQLYKITTLNLDFSNIGNEGIVKIVDNLSNLEDFDARGNYLTDEVVDAIVKGLPKIKVLKIGYGNNISCEKLQEIAKAHSTLTAFDIYSSAYDKLKMLDVVTLLPAGVVKIGVNDNINAPLNLVEAVGENNNAPPPVDPVELGGDIREGE</sequence>
<gene>
    <name evidence="2" type="ORF">DMENIID0002_08220</name>
</gene>